<reference evidence="4 5" key="1">
    <citation type="submission" date="2018-04" db="EMBL/GenBank/DDBJ databases">
        <authorList>
            <person name="Go L.Y."/>
            <person name="Mitchell J.A."/>
        </authorList>
    </citation>
    <scope>NUCLEOTIDE SEQUENCE [LARGE SCALE GENOMIC DNA]</scope>
    <source>
        <strain evidence="4 5">KCJK7865</strain>
    </source>
</reference>
<protein>
    <submittedName>
        <fullName evidence="4">Terminase</fullName>
    </submittedName>
</protein>
<dbReference type="Pfam" id="PF20454">
    <property type="entry name" value="GpA_nuclease"/>
    <property type="match status" value="1"/>
</dbReference>
<evidence type="ECO:0000259" key="2">
    <source>
        <dbReference type="Pfam" id="PF05876"/>
    </source>
</evidence>
<gene>
    <name evidence="4" type="ORF">DBB42_15380</name>
</gene>
<dbReference type="RefSeq" id="WP_108480875.1">
    <property type="nucleotide sequence ID" value="NZ_QANO01000118.1"/>
</dbReference>
<evidence type="ECO:0000256" key="1">
    <source>
        <dbReference type="SAM" id="MobiDB-lite"/>
    </source>
</evidence>
<dbReference type="GO" id="GO:0004519">
    <property type="term" value="F:endonuclease activity"/>
    <property type="evidence" value="ECO:0007669"/>
    <property type="project" value="InterPro"/>
</dbReference>
<dbReference type="AlphaFoldDB" id="A0A2R7UL47"/>
<sequence length="682" mass="76931">MTTEADPPWLKPLADAIEVGLSALYKEPPMTVVEWADKHFYLSSESSYQEGRWTTAPFQVAILNAMGNDLIREVNFVKSARLGYTKMLMAFIGYLIQHKKRNVLMYCPTEGDAEGVMKRHIEGMVRDVPVVLDLAPWYGMKHRDNTLEAKCFSNRKMLWCLGGKAARNYREKSPDTVIYDELSKFDEDIEGEGAPTFLGDKRLEGATFKKSIRGSTPTEAEKCQITRAAIESPHDLRFNIKAPCCGNELVLAWGGKDEPFGIKWRLNDRHEVEAAWYLCPHCQGGTFEYHEMVTAAEEAGRWVCERSGIWTRDSMEWFDADGAPTVTPRSVTFSVWTGYSTFTTWVDIATDFVKVGNDRGKLKTFVNTTLGEVWEENLAEKVDWEQLRDRREVYAAQVPARALVLTGGVDTQDDRYELRVWAFGKDEEKWLVYRRVLTGDPASAELLRQVGLELHRQFTRADGTQMGVLRWCWDSGGHHSETVRAQSRKHGLHWVIPIFGASTYGKPIANFPRKKDKKSKTYLTEVGTDNAKEVIYNRLKLQPDGNRPVPGLIHFPADDSICDDDELKQLTSETKKWVLVKGRRVLRWDASKKRNEALDCLVYALAALRISQERFGLDLDLLASQNPETGVWEVPAEPPPTAEPDEPPAPALPPSPAPVAPQPDHQPAAGGWVETGASGWLT</sequence>
<dbReference type="HAMAP" id="MF_04144">
    <property type="entry name" value="TERL_LAMBDA"/>
    <property type="match status" value="1"/>
</dbReference>
<dbReference type="InterPro" id="IPR046453">
    <property type="entry name" value="GpA_ATPase"/>
</dbReference>
<feature type="region of interest" description="Disordered" evidence="1">
    <location>
        <begin position="630"/>
        <end position="682"/>
    </location>
</feature>
<dbReference type="PANTHER" id="PTHR34413">
    <property type="entry name" value="PROPHAGE TAIL FIBER ASSEMBLY PROTEIN HOMOLOG TFAE-RELATED-RELATED"/>
    <property type="match status" value="1"/>
</dbReference>
<dbReference type="InterPro" id="IPR051220">
    <property type="entry name" value="TFA_Chaperone"/>
</dbReference>
<evidence type="ECO:0000259" key="3">
    <source>
        <dbReference type="Pfam" id="PF20454"/>
    </source>
</evidence>
<feature type="compositionally biased region" description="Pro residues" evidence="1">
    <location>
        <begin position="636"/>
        <end position="661"/>
    </location>
</feature>
<dbReference type="Gene3D" id="3.40.50.300">
    <property type="entry name" value="P-loop containing nucleotide triphosphate hydrolases"/>
    <property type="match status" value="1"/>
</dbReference>
<dbReference type="InterPro" id="IPR046454">
    <property type="entry name" value="GpA_endonuclease"/>
</dbReference>
<dbReference type="PANTHER" id="PTHR34413:SF2">
    <property type="entry name" value="PROPHAGE TAIL FIBER ASSEMBLY PROTEIN HOMOLOG TFAE-RELATED"/>
    <property type="match status" value="1"/>
</dbReference>
<dbReference type="GO" id="GO:0005524">
    <property type="term" value="F:ATP binding"/>
    <property type="evidence" value="ECO:0007669"/>
    <property type="project" value="InterPro"/>
</dbReference>
<evidence type="ECO:0000313" key="5">
    <source>
        <dbReference type="Proteomes" id="UP000244874"/>
    </source>
</evidence>
<dbReference type="EMBL" id="QANO01000118">
    <property type="protein sequence ID" value="PTU51369.1"/>
    <property type="molecule type" value="Genomic_DNA"/>
</dbReference>
<organism evidence="4 5">
    <name type="scientific">Pseudomonas plecoglossicida</name>
    <dbReference type="NCBI Taxonomy" id="70775"/>
    <lineage>
        <taxon>Bacteria</taxon>
        <taxon>Pseudomonadati</taxon>
        <taxon>Pseudomonadota</taxon>
        <taxon>Gammaproteobacteria</taxon>
        <taxon>Pseudomonadales</taxon>
        <taxon>Pseudomonadaceae</taxon>
        <taxon>Pseudomonas</taxon>
    </lineage>
</organism>
<evidence type="ECO:0000313" key="4">
    <source>
        <dbReference type="EMBL" id="PTU51369.1"/>
    </source>
</evidence>
<dbReference type="GO" id="GO:0016887">
    <property type="term" value="F:ATP hydrolysis activity"/>
    <property type="evidence" value="ECO:0007669"/>
    <property type="project" value="InterPro"/>
</dbReference>
<dbReference type="InterPro" id="IPR008866">
    <property type="entry name" value="Phage_lambda_GpA-like"/>
</dbReference>
<proteinExistence type="inferred from homology"/>
<comment type="caution">
    <text evidence="4">The sequence shown here is derived from an EMBL/GenBank/DDBJ whole genome shotgun (WGS) entry which is preliminary data.</text>
</comment>
<dbReference type="InterPro" id="IPR027417">
    <property type="entry name" value="P-loop_NTPase"/>
</dbReference>
<name>A0A2R7UL47_PSEDL</name>
<accession>A0A2R7UL47</accession>
<dbReference type="Pfam" id="PF05876">
    <property type="entry name" value="GpA_ATPase"/>
    <property type="match status" value="1"/>
</dbReference>
<dbReference type="Proteomes" id="UP000244874">
    <property type="component" value="Unassembled WGS sequence"/>
</dbReference>
<feature type="domain" description="Phage terminase large subunit GpA ATPase" evidence="2">
    <location>
        <begin position="48"/>
        <end position="302"/>
    </location>
</feature>
<feature type="domain" description="Terminase large subunit GpA endonuclease" evidence="3">
    <location>
        <begin position="331"/>
        <end position="611"/>
    </location>
</feature>